<dbReference type="GO" id="GO:0004751">
    <property type="term" value="F:ribose-5-phosphate isomerase activity"/>
    <property type="evidence" value="ECO:0007669"/>
    <property type="project" value="UniProtKB-EC"/>
</dbReference>
<dbReference type="NCBIfam" id="TIGR01120">
    <property type="entry name" value="rpiB"/>
    <property type="match status" value="1"/>
</dbReference>
<dbReference type="GO" id="GO:0009052">
    <property type="term" value="P:pentose-phosphate shunt, non-oxidative branch"/>
    <property type="evidence" value="ECO:0007669"/>
    <property type="project" value="TreeGrafter"/>
</dbReference>
<keyword evidence="6" id="KW-1185">Reference proteome</keyword>
<evidence type="ECO:0000313" key="5">
    <source>
        <dbReference type="EMBL" id="QNR25830.1"/>
    </source>
</evidence>
<sequence length="142" mass="15064">MKIAIGGDHAAVELKAAIINKLESAGHELHNFGTDSTDSVDYPDFGHPVAKEVLNGDADLGIVICGSGNGINMTVNKYAGIRSALAWNEELASLARQHNNANILALPARFVSMEEGLAITDAFLNASFEGGRHERRVAKIAP</sequence>
<gene>
    <name evidence="5" type="primary">rpiB</name>
    <name evidence="5" type="ORF">H4K34_08290</name>
</gene>
<name>A0A7H0VJD2_9FLAO</name>
<feature type="binding site" evidence="4">
    <location>
        <begin position="8"/>
        <end position="9"/>
    </location>
    <ligand>
        <name>D-ribulose 5-phosphate</name>
        <dbReference type="ChEBI" id="CHEBI:58121"/>
    </ligand>
</feature>
<keyword evidence="2 5" id="KW-0413">Isomerase</keyword>
<feature type="binding site" evidence="4">
    <location>
        <begin position="66"/>
        <end position="70"/>
    </location>
    <ligand>
        <name>D-ribulose 5-phosphate</name>
        <dbReference type="ChEBI" id="CHEBI:58121"/>
    </ligand>
</feature>
<dbReference type="KEGG" id="chyd:H4K34_08290"/>
<dbReference type="PIRSF" id="PIRSF005384">
    <property type="entry name" value="RpiB_LacA_B"/>
    <property type="match status" value="1"/>
</dbReference>
<evidence type="ECO:0000256" key="1">
    <source>
        <dbReference type="ARBA" id="ARBA00008754"/>
    </source>
</evidence>
<accession>A0A7H0VJD2</accession>
<organism evidence="5 6">
    <name type="scientific">Croceimicrobium hydrocarbonivorans</name>
    <dbReference type="NCBI Taxonomy" id="2761580"/>
    <lineage>
        <taxon>Bacteria</taxon>
        <taxon>Pseudomonadati</taxon>
        <taxon>Bacteroidota</taxon>
        <taxon>Flavobacteriia</taxon>
        <taxon>Flavobacteriales</taxon>
        <taxon>Owenweeksiaceae</taxon>
        <taxon>Croceimicrobium</taxon>
    </lineage>
</organism>
<dbReference type="InterPro" id="IPR004785">
    <property type="entry name" value="RpiB"/>
</dbReference>
<dbReference type="Gene3D" id="3.40.1400.10">
    <property type="entry name" value="Sugar-phosphate isomerase, RpiB/LacA/LacB"/>
    <property type="match status" value="1"/>
</dbReference>
<feature type="binding site" evidence="4">
    <location>
        <position position="109"/>
    </location>
    <ligand>
        <name>D-ribulose 5-phosphate</name>
        <dbReference type="ChEBI" id="CHEBI:58121"/>
    </ligand>
</feature>
<feature type="binding site" evidence="4">
    <location>
        <position position="99"/>
    </location>
    <ligand>
        <name>D-ribulose 5-phosphate</name>
        <dbReference type="ChEBI" id="CHEBI:58121"/>
    </ligand>
</feature>
<evidence type="ECO:0000256" key="4">
    <source>
        <dbReference type="PIRSR" id="PIRSR005384-2"/>
    </source>
</evidence>
<dbReference type="Pfam" id="PF02502">
    <property type="entry name" value="LacAB_rpiB"/>
    <property type="match status" value="1"/>
</dbReference>
<dbReference type="PANTHER" id="PTHR30345:SF0">
    <property type="entry name" value="DNA DAMAGE-REPAIR_TOLERATION PROTEIN DRT102"/>
    <property type="match status" value="1"/>
</dbReference>
<feature type="active site" description="Proton donor" evidence="3">
    <location>
        <position position="98"/>
    </location>
</feature>
<proteinExistence type="inferred from homology"/>
<dbReference type="AlphaFoldDB" id="A0A7H0VJD2"/>
<dbReference type="PANTHER" id="PTHR30345">
    <property type="entry name" value="RIBOSE-5-PHOSPHATE ISOMERASE B"/>
    <property type="match status" value="1"/>
</dbReference>
<feature type="binding site" evidence="4">
    <location>
        <position position="136"/>
    </location>
    <ligand>
        <name>D-ribulose 5-phosphate</name>
        <dbReference type="ChEBI" id="CHEBI:58121"/>
    </ligand>
</feature>
<dbReference type="SUPFAM" id="SSF89623">
    <property type="entry name" value="Ribose/Galactose isomerase RpiB/AlsB"/>
    <property type="match status" value="1"/>
</dbReference>
<dbReference type="EC" id="5.3.1.6" evidence="5"/>
<reference evidence="5 6" key="1">
    <citation type="submission" date="2020-08" db="EMBL/GenBank/DDBJ databases">
        <title>Croceimicrobium hydrocarbonivorans gen. nov., sp. nov., a novel marine bacterium isolated from a bacterial consortium that degrades polyethylene terephthalate.</title>
        <authorList>
            <person name="Liu R."/>
        </authorList>
    </citation>
    <scope>NUCLEOTIDE SEQUENCE [LARGE SCALE GENOMIC DNA]</scope>
    <source>
        <strain evidence="5 6">A20-9</strain>
    </source>
</reference>
<dbReference type="GO" id="GO:0019316">
    <property type="term" value="P:D-allose catabolic process"/>
    <property type="evidence" value="ECO:0007669"/>
    <property type="project" value="TreeGrafter"/>
</dbReference>
<comment type="similarity">
    <text evidence="1">Belongs to the LacAB/RpiB family.</text>
</comment>
<feature type="active site" description="Proton acceptor" evidence="3">
    <location>
        <position position="65"/>
    </location>
</feature>
<feature type="binding site" evidence="4">
    <location>
        <position position="132"/>
    </location>
    <ligand>
        <name>D-ribulose 5-phosphate</name>
        <dbReference type="ChEBI" id="CHEBI:58121"/>
    </ligand>
</feature>
<protein>
    <submittedName>
        <fullName evidence="5">Ribose 5-phosphate isomerase B</fullName>
        <ecNumber evidence="5">5.3.1.6</ecNumber>
    </submittedName>
</protein>
<dbReference type="InterPro" id="IPR003500">
    <property type="entry name" value="RpiB_LacA_LacB"/>
</dbReference>
<dbReference type="NCBIfam" id="TIGR00689">
    <property type="entry name" value="rpiB_lacA_lacB"/>
    <property type="match status" value="1"/>
</dbReference>
<evidence type="ECO:0000256" key="3">
    <source>
        <dbReference type="PIRSR" id="PIRSR005384-1"/>
    </source>
</evidence>
<dbReference type="RefSeq" id="WP_210760355.1">
    <property type="nucleotide sequence ID" value="NZ_CP060139.1"/>
</dbReference>
<dbReference type="Proteomes" id="UP000516305">
    <property type="component" value="Chromosome"/>
</dbReference>
<dbReference type="InterPro" id="IPR036569">
    <property type="entry name" value="RpiB_LacA_LacB_sf"/>
</dbReference>
<evidence type="ECO:0000256" key="2">
    <source>
        <dbReference type="ARBA" id="ARBA00023235"/>
    </source>
</evidence>
<dbReference type="EMBL" id="CP060139">
    <property type="protein sequence ID" value="QNR25830.1"/>
    <property type="molecule type" value="Genomic_DNA"/>
</dbReference>
<dbReference type="NCBIfam" id="NF004051">
    <property type="entry name" value="PRK05571.1"/>
    <property type="match status" value="1"/>
</dbReference>
<evidence type="ECO:0000313" key="6">
    <source>
        <dbReference type="Proteomes" id="UP000516305"/>
    </source>
</evidence>